<evidence type="ECO:0000256" key="4">
    <source>
        <dbReference type="ARBA" id="ARBA00023157"/>
    </source>
</evidence>
<dbReference type="SUPFAM" id="SSF100897">
    <property type="entry name" value="Plant proteinase inhibitors"/>
    <property type="match status" value="7"/>
</dbReference>
<gene>
    <name evidence="6" type="ORF">RND71_039626</name>
</gene>
<dbReference type="PANTHER" id="PTHR33832">
    <property type="entry name" value="SERINE-TYPE ENDOPEPTIDASE INHIBITOR"/>
    <property type="match status" value="1"/>
</dbReference>
<feature type="chain" id="PRO_5041974959" description="Trypsin proteinase inhibitor" evidence="5">
    <location>
        <begin position="27"/>
        <end position="495"/>
    </location>
</feature>
<dbReference type="Pfam" id="PF02428">
    <property type="entry name" value="Prot_inhib_II"/>
    <property type="match status" value="8"/>
</dbReference>
<evidence type="ECO:0000256" key="1">
    <source>
        <dbReference type="ARBA" id="ARBA00007766"/>
    </source>
</evidence>
<evidence type="ECO:0000256" key="5">
    <source>
        <dbReference type="SAM" id="SignalP"/>
    </source>
</evidence>
<keyword evidence="5" id="KW-0732">Signal</keyword>
<name>A0AAE1UXY1_9SOLA</name>
<dbReference type="AlphaFoldDB" id="A0AAE1UXY1"/>
<protein>
    <recommendedName>
        <fullName evidence="8">Trypsin proteinase inhibitor</fullName>
    </recommendedName>
</protein>
<dbReference type="Proteomes" id="UP001291623">
    <property type="component" value="Unassembled WGS sequence"/>
</dbReference>
<evidence type="ECO:0000256" key="2">
    <source>
        <dbReference type="ARBA" id="ARBA00022690"/>
    </source>
</evidence>
<dbReference type="InterPro" id="IPR003465">
    <property type="entry name" value="Prot_inh_I20"/>
</dbReference>
<organism evidence="6 7">
    <name type="scientific">Anisodus tanguticus</name>
    <dbReference type="NCBI Taxonomy" id="243964"/>
    <lineage>
        <taxon>Eukaryota</taxon>
        <taxon>Viridiplantae</taxon>
        <taxon>Streptophyta</taxon>
        <taxon>Embryophyta</taxon>
        <taxon>Tracheophyta</taxon>
        <taxon>Spermatophyta</taxon>
        <taxon>Magnoliopsida</taxon>
        <taxon>eudicotyledons</taxon>
        <taxon>Gunneridae</taxon>
        <taxon>Pentapetalae</taxon>
        <taxon>asterids</taxon>
        <taxon>lamiids</taxon>
        <taxon>Solanales</taxon>
        <taxon>Solanaceae</taxon>
        <taxon>Solanoideae</taxon>
        <taxon>Hyoscyameae</taxon>
        <taxon>Anisodus</taxon>
    </lineage>
</organism>
<keyword evidence="2" id="KW-0646">Protease inhibitor</keyword>
<evidence type="ECO:0000313" key="7">
    <source>
        <dbReference type="Proteomes" id="UP001291623"/>
    </source>
</evidence>
<evidence type="ECO:0000256" key="3">
    <source>
        <dbReference type="ARBA" id="ARBA00022900"/>
    </source>
</evidence>
<evidence type="ECO:0008006" key="8">
    <source>
        <dbReference type="Google" id="ProtNLM"/>
    </source>
</evidence>
<evidence type="ECO:0000313" key="6">
    <source>
        <dbReference type="EMBL" id="KAK4341125.1"/>
    </source>
</evidence>
<sequence>MGVHRASFLVLLIVLGTFLLVRKVENADAKHCTRNCDPRIDHAICARSEENRINPICTNCCAGMKGCNYYSADRTFICEGETEVGKPRGCPRNCDPRIDHAICPRSEEKKTNQICTNCCAGMKGCNYYSADGIFICEGETEVGKPRGCPRNCDPRIDHAICPRSEEKKTNQICTNCCAGMKGCNYYSADGIFICEGETEVGKPRGCPRNCDPRIDHAICPRSEEKKTNQICTNCCAGMKGCNYYSADGIFICEGETEVGKPRGCPRNCDPRIDHAICPRSEEKKTNQICTNCCAGMKGCNYYSADGIFICEGETEVGKPRGCPRNCDPRIDHAICPRSEEKKTNQICTNCCAGMKGCNYYSADGIFICEGETEVGKPRGCPRNCDPRIAYGFCLRSEETRINKICTNCCAGKNSCNYFSSNGTFICKGESGVKTIEEVERPKPCTLECDPGVAYMTCPLLGLAKLKQVCVNCCTAGDGCKLYGHDGSLISCPKEL</sequence>
<dbReference type="EMBL" id="JAVYJV010000022">
    <property type="protein sequence ID" value="KAK4341125.1"/>
    <property type="molecule type" value="Genomic_DNA"/>
</dbReference>
<keyword evidence="4" id="KW-1015">Disulfide bond</keyword>
<dbReference type="GO" id="GO:0004867">
    <property type="term" value="F:serine-type endopeptidase inhibitor activity"/>
    <property type="evidence" value="ECO:0007669"/>
    <property type="project" value="UniProtKB-KW"/>
</dbReference>
<comment type="similarity">
    <text evidence="1">Belongs to the protease inhibitor I20 (potato type II proteinase inhibitor) family.</text>
</comment>
<feature type="signal peptide" evidence="5">
    <location>
        <begin position="1"/>
        <end position="26"/>
    </location>
</feature>
<accession>A0AAE1UXY1</accession>
<dbReference type="PANTHER" id="PTHR33832:SF15">
    <property type="entry name" value="SERINE-TYPE ENDOPEPTIDASE INHIBITOR"/>
    <property type="match status" value="1"/>
</dbReference>
<comment type="caution">
    <text evidence="6">The sequence shown here is derived from an EMBL/GenBank/DDBJ whole genome shotgun (WGS) entry which is preliminary data.</text>
</comment>
<dbReference type="InterPro" id="IPR051391">
    <property type="entry name" value="Protease_inhibitor_I20"/>
</dbReference>
<keyword evidence="7" id="KW-1185">Reference proteome</keyword>
<keyword evidence="3" id="KW-0722">Serine protease inhibitor</keyword>
<reference evidence="6" key="1">
    <citation type="submission" date="2023-12" db="EMBL/GenBank/DDBJ databases">
        <title>Genome assembly of Anisodus tanguticus.</title>
        <authorList>
            <person name="Wang Y.-J."/>
        </authorList>
    </citation>
    <scope>NUCLEOTIDE SEQUENCE</scope>
    <source>
        <strain evidence="6">KB-2021</strain>
        <tissue evidence="6">Leaf</tissue>
    </source>
</reference>
<dbReference type="Gene3D" id="3.30.60.30">
    <property type="match status" value="9"/>
</dbReference>
<proteinExistence type="inferred from homology"/>